<dbReference type="Proteomes" id="UP000886217">
    <property type="component" value="Unassembled WGS sequence"/>
</dbReference>
<accession>A0A7C5NUV4</accession>
<dbReference type="AlphaFoldDB" id="A0A7C5NUV4"/>
<comment type="caution">
    <text evidence="1">The sequence shown here is derived from an EMBL/GenBank/DDBJ whole genome shotgun (WGS) entry which is preliminary data.</text>
</comment>
<dbReference type="EMBL" id="DRTU01000114">
    <property type="protein sequence ID" value="HHI00384.1"/>
    <property type="molecule type" value="Genomic_DNA"/>
</dbReference>
<proteinExistence type="predicted"/>
<protein>
    <submittedName>
        <fullName evidence="1">Uncharacterized protein</fullName>
    </submittedName>
</protein>
<feature type="non-terminal residue" evidence="1">
    <location>
        <position position="118"/>
    </location>
</feature>
<evidence type="ECO:0000313" key="1">
    <source>
        <dbReference type="EMBL" id="HHI00384.1"/>
    </source>
</evidence>
<organism evidence="1">
    <name type="scientific">Thermococcus litoralis</name>
    <dbReference type="NCBI Taxonomy" id="2265"/>
    <lineage>
        <taxon>Archaea</taxon>
        <taxon>Methanobacteriati</taxon>
        <taxon>Methanobacteriota</taxon>
        <taxon>Thermococci</taxon>
        <taxon>Thermococcales</taxon>
        <taxon>Thermococcaceae</taxon>
        <taxon>Thermococcus</taxon>
    </lineage>
</organism>
<gene>
    <name evidence="1" type="ORF">ENL40_02730</name>
</gene>
<sequence>MKKNLGLILGLLIIMSSINLAVAEEELLFEGYLNKGDSILVGPLVVVLQDVRKDYVENEYKAMILIMKDIKVLNMGYASLEVPNPDKIQELLTNTTFLYAMAETLGYNTTNPIELAQF</sequence>
<name>A0A7C5NUV4_THELI</name>
<reference evidence="1" key="1">
    <citation type="journal article" date="2020" name="mSystems">
        <title>Genome- and Community-Level Interaction Insights into Carbon Utilization and Element Cycling Functions of Hydrothermarchaeota in Hydrothermal Sediment.</title>
        <authorList>
            <person name="Zhou Z."/>
            <person name="Liu Y."/>
            <person name="Xu W."/>
            <person name="Pan J."/>
            <person name="Luo Z.H."/>
            <person name="Li M."/>
        </authorList>
    </citation>
    <scope>NUCLEOTIDE SEQUENCE [LARGE SCALE GENOMIC DNA]</scope>
    <source>
        <strain evidence="1">HyVt-93</strain>
    </source>
</reference>